<evidence type="ECO:0000256" key="2">
    <source>
        <dbReference type="ARBA" id="ARBA00022723"/>
    </source>
</evidence>
<dbReference type="PANTHER" id="PTHR13096">
    <property type="entry name" value="MINA53 MYC INDUCED NUCLEAR ANTIGEN"/>
    <property type="match status" value="1"/>
</dbReference>
<dbReference type="AlphaFoldDB" id="A0AAU7ZZW6"/>
<dbReference type="PROSITE" id="PS51184">
    <property type="entry name" value="JMJC"/>
    <property type="match status" value="1"/>
</dbReference>
<dbReference type="GO" id="GO:0016706">
    <property type="term" value="F:2-oxoglutarate-dependent dioxygenase activity"/>
    <property type="evidence" value="ECO:0007669"/>
    <property type="project" value="TreeGrafter"/>
</dbReference>
<dbReference type="SUPFAM" id="SSF51197">
    <property type="entry name" value="Clavaminate synthase-like"/>
    <property type="match status" value="1"/>
</dbReference>
<sequence>MTKTDSIYEVPRAPAQLPLDEPWALLGQRSPNAFMRDYWHKRPLLVRHAIPSFALAKAQGQALQSSISANVLFGFAGNDGNESRLVKAKPWQLEHGPFRKGQIPSLKSNDWTLLVQGVEARHPAAANVLSWFRFIPDARLDDLMISIAGVGGGVGPHVDSYDVFLIQMEGRRRWKISAQSDLSLRDDLPLKILARFEAKEDWVLEPGDLLYLPPHIAHEGIALDAGCQTWSVGFRSPSYRELLQEGLWRLAESLEDDPELATIYADPLQGATKDPAVLPRLLEEQISKHVRKLALGEGKEYLRGISAYLSEPKPQAVFEGPHDAMMPKAFWQTLYSKTLVPHPQTRLLIWGDEVFCNGEAVSRGQTPAVQKAWKELARLHTLALGRRAKKSSKNKVLMDTNPEKWMSGENSLYEAYCSGWLIWI</sequence>
<gene>
    <name evidence="5" type="ORF">NKE59_05370</name>
</gene>
<proteinExistence type="predicted"/>
<evidence type="ECO:0000256" key="3">
    <source>
        <dbReference type="ARBA" id="ARBA00023004"/>
    </source>
</evidence>
<comment type="cofactor">
    <cofactor evidence="1">
        <name>Fe(2+)</name>
        <dbReference type="ChEBI" id="CHEBI:29033"/>
    </cofactor>
</comment>
<dbReference type="Pfam" id="PF08007">
    <property type="entry name" value="JmjC_2"/>
    <property type="match status" value="1"/>
</dbReference>
<organism evidence="5">
    <name type="scientific">Polynucleobacter sp. UK-FUSCHL-C3</name>
    <dbReference type="NCBI Taxonomy" id="2955208"/>
    <lineage>
        <taxon>Bacteria</taxon>
        <taxon>Pseudomonadati</taxon>
        <taxon>Pseudomonadota</taxon>
        <taxon>Betaproteobacteria</taxon>
        <taxon>Burkholderiales</taxon>
        <taxon>Burkholderiaceae</taxon>
        <taxon>Polynucleobacter</taxon>
    </lineage>
</organism>
<protein>
    <submittedName>
        <fullName evidence="5">Cupin domain-containing protein</fullName>
    </submittedName>
</protein>
<dbReference type="InterPro" id="IPR003347">
    <property type="entry name" value="JmjC_dom"/>
</dbReference>
<accession>A0AAU7ZZW6</accession>
<reference evidence="5" key="1">
    <citation type="submission" date="2022-06" db="EMBL/GenBank/DDBJ databases">
        <title>New Polynucleobacter species.</title>
        <authorList>
            <person name="Hahn M.W."/>
        </authorList>
    </citation>
    <scope>NUCLEOTIDE SEQUENCE</scope>
    <source>
        <strain evidence="5">UK-FUSCHL-C3</strain>
    </source>
</reference>
<feature type="domain" description="JmjC" evidence="4">
    <location>
        <begin position="111"/>
        <end position="251"/>
    </location>
</feature>
<evidence type="ECO:0000259" key="4">
    <source>
        <dbReference type="PROSITE" id="PS51184"/>
    </source>
</evidence>
<keyword evidence="3" id="KW-0408">Iron</keyword>
<dbReference type="Gene3D" id="3.40.366.30">
    <property type="entry name" value="50S ribosomal protein L16 arginine hydroxylase, Chain A, Domain 2"/>
    <property type="match status" value="1"/>
</dbReference>
<dbReference type="Gene3D" id="2.60.120.650">
    <property type="entry name" value="Cupin"/>
    <property type="match status" value="1"/>
</dbReference>
<evidence type="ECO:0000256" key="1">
    <source>
        <dbReference type="ARBA" id="ARBA00001954"/>
    </source>
</evidence>
<dbReference type="RefSeq" id="WP_353437936.1">
    <property type="nucleotide sequence ID" value="NZ_CP099959.1"/>
</dbReference>
<dbReference type="GO" id="GO:0046872">
    <property type="term" value="F:metal ion binding"/>
    <property type="evidence" value="ECO:0007669"/>
    <property type="project" value="UniProtKB-KW"/>
</dbReference>
<dbReference type="PANTHER" id="PTHR13096:SF8">
    <property type="entry name" value="RIBOSOMAL OXYGENASE 1"/>
    <property type="match status" value="1"/>
</dbReference>
<evidence type="ECO:0000313" key="5">
    <source>
        <dbReference type="EMBL" id="XCC56935.1"/>
    </source>
</evidence>
<dbReference type="EMBL" id="CP099959">
    <property type="protein sequence ID" value="XCC56935.1"/>
    <property type="molecule type" value="Genomic_DNA"/>
</dbReference>
<name>A0AAU7ZZW6_9BURK</name>
<dbReference type="InterPro" id="IPR039994">
    <property type="entry name" value="NO66-like"/>
</dbReference>
<keyword evidence="2" id="KW-0479">Metal-binding</keyword>